<evidence type="ECO:0000256" key="4">
    <source>
        <dbReference type="ARBA" id="ARBA00022737"/>
    </source>
</evidence>
<dbReference type="PANTHER" id="PTHR24372:SF77">
    <property type="entry name" value="G-PROTEIN COUPLED RECEPTORS FAMILY 1 PROFILE DOMAIN-CONTAINING PROTEIN"/>
    <property type="match status" value="1"/>
</dbReference>
<feature type="transmembrane region" description="Helical" evidence="8">
    <location>
        <begin position="574"/>
        <end position="596"/>
    </location>
</feature>
<dbReference type="InterPro" id="IPR017452">
    <property type="entry name" value="GPCR_Rhodpsn_7TM"/>
</dbReference>
<feature type="transmembrane region" description="Helical" evidence="8">
    <location>
        <begin position="541"/>
        <end position="562"/>
    </location>
</feature>
<feature type="transmembrane region" description="Helical" evidence="8">
    <location>
        <begin position="353"/>
        <end position="378"/>
    </location>
</feature>
<dbReference type="EMBL" id="LSMT01000772">
    <property type="protein sequence ID" value="PFX14497.1"/>
    <property type="molecule type" value="Genomic_DNA"/>
</dbReference>
<dbReference type="PRINTS" id="PR00237">
    <property type="entry name" value="GPCRRHODOPSN"/>
</dbReference>
<comment type="subcellular location">
    <subcellularLocation>
        <location evidence="1">Membrane</location>
    </subcellularLocation>
</comment>
<feature type="transmembrane region" description="Helical" evidence="8">
    <location>
        <begin position="495"/>
        <end position="520"/>
    </location>
</feature>
<dbReference type="AlphaFoldDB" id="A0A2B4RDR5"/>
<comment type="caution">
    <text evidence="10">The sequence shown here is derived from an EMBL/GenBank/DDBJ whole genome shotgun (WGS) entry which is preliminary data.</text>
</comment>
<dbReference type="PANTHER" id="PTHR24372">
    <property type="entry name" value="GLYCOPROTEIN HORMONE RECEPTOR"/>
    <property type="match status" value="1"/>
</dbReference>
<dbReference type="InterPro" id="IPR000276">
    <property type="entry name" value="GPCR_Rhodpsn"/>
</dbReference>
<feature type="compositionally biased region" description="Acidic residues" evidence="7">
    <location>
        <begin position="701"/>
        <end position="712"/>
    </location>
</feature>
<evidence type="ECO:0000256" key="1">
    <source>
        <dbReference type="ARBA" id="ARBA00004370"/>
    </source>
</evidence>
<organism evidence="10 11">
    <name type="scientific">Stylophora pistillata</name>
    <name type="common">Smooth cauliflower coral</name>
    <dbReference type="NCBI Taxonomy" id="50429"/>
    <lineage>
        <taxon>Eukaryota</taxon>
        <taxon>Metazoa</taxon>
        <taxon>Cnidaria</taxon>
        <taxon>Anthozoa</taxon>
        <taxon>Hexacorallia</taxon>
        <taxon>Scleractinia</taxon>
        <taxon>Astrocoeniina</taxon>
        <taxon>Pocilloporidae</taxon>
        <taxon>Stylophora</taxon>
    </lineage>
</organism>
<gene>
    <name evidence="10" type="ORF">AWC38_SpisGene21341</name>
</gene>
<keyword evidence="5 8" id="KW-1133">Transmembrane helix</keyword>
<evidence type="ECO:0000313" key="11">
    <source>
        <dbReference type="Proteomes" id="UP000225706"/>
    </source>
</evidence>
<evidence type="ECO:0000256" key="7">
    <source>
        <dbReference type="SAM" id="MobiDB-lite"/>
    </source>
</evidence>
<feature type="transmembrane region" description="Helical" evidence="8">
    <location>
        <begin position="321"/>
        <end position="341"/>
    </location>
</feature>
<keyword evidence="4" id="KW-0677">Repeat</keyword>
<feature type="domain" description="G-protein coupled receptors family 1 profile" evidence="9">
    <location>
        <begin position="332"/>
        <end position="594"/>
    </location>
</feature>
<name>A0A2B4RDR5_STYPI</name>
<dbReference type="Gene3D" id="1.20.1070.10">
    <property type="entry name" value="Rhodopsin 7-helix transmembrane proteins"/>
    <property type="match status" value="1"/>
</dbReference>
<proteinExistence type="predicted"/>
<protein>
    <submittedName>
        <fullName evidence="10">G-protein coupled receptor GRL101</fullName>
    </submittedName>
</protein>
<keyword evidence="3 8" id="KW-0812">Transmembrane</keyword>
<dbReference type="STRING" id="50429.A0A2B4RDR5"/>
<dbReference type="SUPFAM" id="SSF81321">
    <property type="entry name" value="Family A G protein-coupled receptor-like"/>
    <property type="match status" value="1"/>
</dbReference>
<reference evidence="11" key="1">
    <citation type="journal article" date="2017" name="bioRxiv">
        <title>Comparative analysis of the genomes of Stylophora pistillata and Acropora digitifera provides evidence for extensive differences between species of corals.</title>
        <authorList>
            <person name="Voolstra C.R."/>
            <person name="Li Y."/>
            <person name="Liew Y.J."/>
            <person name="Baumgarten S."/>
            <person name="Zoccola D."/>
            <person name="Flot J.-F."/>
            <person name="Tambutte S."/>
            <person name="Allemand D."/>
            <person name="Aranda M."/>
        </authorList>
    </citation>
    <scope>NUCLEOTIDE SEQUENCE [LARGE SCALE GENOMIC DNA]</scope>
</reference>
<evidence type="ECO:0000313" key="10">
    <source>
        <dbReference type="EMBL" id="PFX14497.1"/>
    </source>
</evidence>
<dbReference type="GO" id="GO:0005886">
    <property type="term" value="C:plasma membrane"/>
    <property type="evidence" value="ECO:0007669"/>
    <property type="project" value="TreeGrafter"/>
</dbReference>
<dbReference type="GO" id="GO:0008528">
    <property type="term" value="F:G protein-coupled peptide receptor activity"/>
    <property type="evidence" value="ECO:0007669"/>
    <property type="project" value="TreeGrafter"/>
</dbReference>
<evidence type="ECO:0000256" key="3">
    <source>
        <dbReference type="ARBA" id="ARBA00022692"/>
    </source>
</evidence>
<dbReference type="Proteomes" id="UP000225706">
    <property type="component" value="Unassembled WGS sequence"/>
</dbReference>
<feature type="compositionally biased region" description="Basic and acidic residues" evidence="7">
    <location>
        <begin position="616"/>
        <end position="675"/>
    </location>
</feature>
<dbReference type="GO" id="GO:0007189">
    <property type="term" value="P:adenylate cyclase-activating G protein-coupled receptor signaling pathway"/>
    <property type="evidence" value="ECO:0007669"/>
    <property type="project" value="TreeGrafter"/>
</dbReference>
<feature type="transmembrane region" description="Helical" evidence="8">
    <location>
        <begin position="438"/>
        <end position="460"/>
    </location>
</feature>
<accession>A0A2B4RDR5</accession>
<evidence type="ECO:0000256" key="6">
    <source>
        <dbReference type="ARBA" id="ARBA00023136"/>
    </source>
</evidence>
<feature type="region of interest" description="Disordered" evidence="7">
    <location>
        <begin position="600"/>
        <end position="713"/>
    </location>
</feature>
<keyword evidence="2" id="KW-0433">Leucine-rich repeat</keyword>
<sequence length="766" mass="88274">MWKFADDTTVSEIVLPSKQSALQQAVDFISTWSQENRLQLNPSKCKELQSCFKRSPPIHSPVELDGFAFESVNSAKVLGVTIRDDFKWNDHIFNVTSKAAKRLYLLSQLKRAGICASDLVLFYCSTIRSVLEYACQVFHSSLPFYLSEELERIQKRALRIIFPYASYNSALKEAGISSLYDRRASLSFDLFNDIVLDINHKLAGLLPPKAEHHRQLRSNRKFNVPVCKTDRFKKSFIVSHSLRMYFHYNDMRELPDGFFSNMKELMKATRFELFKFYELQDCRHQPDVLSLDERGLGLRFCLCRQLASCKTMFRNRAPRKCIWIIGVISLIGAVFVIKWRMVYTDTNIPQPMMLIHLAVSDGLMGFYLIIIGVMDAIWAGKYYLHDYRWRSSLSCQMTGAIAVLSSEVSIMLISLISADRLKTIVFPFNVDGLTNKTTHALCFTIWIVGFIISFLPTFGIQYFRAPDAGRHYYGRSVVCLPPQLSYYEAPGWEYYVAVFVGLNLAFVAFIIVAYLVIVINRCQVRAIPANTQRETALAKRVFFIILTDCICWMPVIAIGLRSVVEKSFRTQGDLAVWIAVFVLPLNSAINPILYTLSTTQQVPERDDSDDNDDESKDQSEHEKIVKHTNHEEPKERVRTEQGEKPEDYHEDPSEKKDEPEKHEEELENGIKRSEEQHEDDMEDEPDKKKQVSENDHKEFAQDEDYMDYDAGEDERFIVNKDKNQADENLPAASGRESSRARLAMFDNDIDLDQFYEALDGTKETRV</sequence>
<evidence type="ECO:0000256" key="2">
    <source>
        <dbReference type="ARBA" id="ARBA00022614"/>
    </source>
</evidence>
<keyword evidence="11" id="KW-1185">Reference proteome</keyword>
<evidence type="ECO:0000256" key="8">
    <source>
        <dbReference type="SAM" id="Phobius"/>
    </source>
</evidence>
<dbReference type="Pfam" id="PF00001">
    <property type="entry name" value="7tm_1"/>
    <property type="match status" value="1"/>
</dbReference>
<keyword evidence="6 8" id="KW-0472">Membrane</keyword>
<evidence type="ECO:0000256" key="5">
    <source>
        <dbReference type="ARBA" id="ARBA00022989"/>
    </source>
</evidence>
<dbReference type="OrthoDB" id="5987345at2759"/>
<feature type="compositionally biased region" description="Basic and acidic residues" evidence="7">
    <location>
        <begin position="685"/>
        <end position="700"/>
    </location>
</feature>
<dbReference type="PROSITE" id="PS50262">
    <property type="entry name" value="G_PROTEIN_RECEP_F1_2"/>
    <property type="match status" value="1"/>
</dbReference>
<evidence type="ECO:0000259" key="9">
    <source>
        <dbReference type="PROSITE" id="PS50262"/>
    </source>
</evidence>
<feature type="compositionally biased region" description="Acidic residues" evidence="7">
    <location>
        <begin position="606"/>
        <end position="615"/>
    </location>
</feature>
<keyword evidence="10" id="KW-0675">Receptor</keyword>
<dbReference type="GO" id="GO:0009755">
    <property type="term" value="P:hormone-mediated signaling pathway"/>
    <property type="evidence" value="ECO:0007669"/>
    <property type="project" value="TreeGrafter"/>
</dbReference>